<gene>
    <name evidence="1" type="ORF">HBR001_LOCUS5324</name>
</gene>
<evidence type="ECO:0000313" key="1">
    <source>
        <dbReference type="EMBL" id="CAI5731833.1"/>
    </source>
</evidence>
<evidence type="ECO:0000313" key="2">
    <source>
        <dbReference type="Proteomes" id="UP001162031"/>
    </source>
</evidence>
<comment type="caution">
    <text evidence="1">The sequence shown here is derived from an EMBL/GenBank/DDBJ whole genome shotgun (WGS) entry which is preliminary data.</text>
</comment>
<sequence>MEPKTTPLQEKHALKLELELISGTMEFKVSPPFVDTIIGYIFFKNDEMLGNAEDDDGEDLLPSDASKSVAKKIAKKSN</sequence>
<name>A0AAV0U628_HYABA</name>
<organism evidence="1 2">
    <name type="scientific">Hyaloperonospora brassicae</name>
    <name type="common">Brassica downy mildew</name>
    <name type="synonym">Peronospora brassicae</name>
    <dbReference type="NCBI Taxonomy" id="162125"/>
    <lineage>
        <taxon>Eukaryota</taxon>
        <taxon>Sar</taxon>
        <taxon>Stramenopiles</taxon>
        <taxon>Oomycota</taxon>
        <taxon>Peronosporomycetes</taxon>
        <taxon>Peronosporales</taxon>
        <taxon>Peronosporaceae</taxon>
        <taxon>Hyaloperonospora</taxon>
    </lineage>
</organism>
<proteinExistence type="predicted"/>
<accession>A0AAV0U628</accession>
<dbReference type="AlphaFoldDB" id="A0AAV0U628"/>
<dbReference type="EMBL" id="CANTFL010001116">
    <property type="protein sequence ID" value="CAI5731833.1"/>
    <property type="molecule type" value="Genomic_DNA"/>
</dbReference>
<reference evidence="1" key="1">
    <citation type="submission" date="2022-12" db="EMBL/GenBank/DDBJ databases">
        <authorList>
            <person name="Webb A."/>
        </authorList>
    </citation>
    <scope>NUCLEOTIDE SEQUENCE</scope>
    <source>
        <strain evidence="1">Hp1</strain>
    </source>
</reference>
<protein>
    <submittedName>
        <fullName evidence="1">Uncharacterized protein</fullName>
    </submittedName>
</protein>
<keyword evidence="2" id="KW-1185">Reference proteome</keyword>
<dbReference type="Proteomes" id="UP001162031">
    <property type="component" value="Unassembled WGS sequence"/>
</dbReference>